<dbReference type="InterPro" id="IPR037047">
    <property type="entry name" value="PITH_dom_sf"/>
</dbReference>
<evidence type="ECO:0000313" key="3">
    <source>
        <dbReference type="Proteomes" id="UP000789901"/>
    </source>
</evidence>
<sequence length="144" mass="16487">FHESASSANVVEEAQVNAFPTFVFFTNRVEIERLVESNDGVELISIPFNQAIDLHSIKIVPKYIAIRETPKLEFIQAIYENNTIIPLRSIRFQKVANIVLYIKNNIGNMDTTVIKELISYRKHLISPLISEKIRLQRSSMNAKA</sequence>
<organism evidence="2 3">
    <name type="scientific">Gigaspora margarita</name>
    <dbReference type="NCBI Taxonomy" id="4874"/>
    <lineage>
        <taxon>Eukaryota</taxon>
        <taxon>Fungi</taxon>
        <taxon>Fungi incertae sedis</taxon>
        <taxon>Mucoromycota</taxon>
        <taxon>Glomeromycotina</taxon>
        <taxon>Glomeromycetes</taxon>
        <taxon>Diversisporales</taxon>
        <taxon>Gigasporaceae</taxon>
        <taxon>Gigaspora</taxon>
    </lineage>
</organism>
<proteinExistence type="predicted"/>
<protein>
    <submittedName>
        <fullName evidence="2">29953_t:CDS:1</fullName>
    </submittedName>
</protein>
<dbReference type="InterPro" id="IPR010400">
    <property type="entry name" value="PITH_dom"/>
</dbReference>
<dbReference type="Pfam" id="PF06201">
    <property type="entry name" value="PITH"/>
    <property type="match status" value="1"/>
</dbReference>
<dbReference type="SUPFAM" id="SSF49785">
    <property type="entry name" value="Galactose-binding domain-like"/>
    <property type="match status" value="1"/>
</dbReference>
<accession>A0ABN7X6T2</accession>
<dbReference type="Gene3D" id="2.60.120.470">
    <property type="entry name" value="PITH domain"/>
    <property type="match status" value="1"/>
</dbReference>
<evidence type="ECO:0000259" key="1">
    <source>
        <dbReference type="Pfam" id="PF06201"/>
    </source>
</evidence>
<comment type="caution">
    <text evidence="2">The sequence shown here is derived from an EMBL/GenBank/DDBJ whole genome shotgun (WGS) entry which is preliminary data.</text>
</comment>
<evidence type="ECO:0000313" key="2">
    <source>
        <dbReference type="EMBL" id="CAG8848160.1"/>
    </source>
</evidence>
<feature type="domain" description="PITH" evidence="1">
    <location>
        <begin position="71"/>
        <end position="117"/>
    </location>
</feature>
<feature type="non-terminal residue" evidence="2">
    <location>
        <position position="144"/>
    </location>
</feature>
<feature type="non-terminal residue" evidence="2">
    <location>
        <position position="1"/>
    </location>
</feature>
<dbReference type="Proteomes" id="UP000789901">
    <property type="component" value="Unassembled WGS sequence"/>
</dbReference>
<name>A0ABN7X6T2_GIGMA</name>
<keyword evidence="3" id="KW-1185">Reference proteome</keyword>
<gene>
    <name evidence="2" type="ORF">GMARGA_LOCUS39047</name>
</gene>
<dbReference type="InterPro" id="IPR008979">
    <property type="entry name" value="Galactose-bd-like_sf"/>
</dbReference>
<dbReference type="EMBL" id="CAJVQB010090903">
    <property type="protein sequence ID" value="CAG8848160.1"/>
    <property type="molecule type" value="Genomic_DNA"/>
</dbReference>
<reference evidence="2 3" key="1">
    <citation type="submission" date="2021-06" db="EMBL/GenBank/DDBJ databases">
        <authorList>
            <person name="Kallberg Y."/>
            <person name="Tangrot J."/>
            <person name="Rosling A."/>
        </authorList>
    </citation>
    <scope>NUCLEOTIDE SEQUENCE [LARGE SCALE GENOMIC DNA]</scope>
    <source>
        <strain evidence="2 3">120-4 pot B 10/14</strain>
    </source>
</reference>